<name>A0A841CQN9_9PSEU</name>
<reference evidence="1 2" key="1">
    <citation type="submission" date="2020-08" db="EMBL/GenBank/DDBJ databases">
        <title>Genomic Encyclopedia of Type Strains, Phase III (KMG-III): the genomes of soil and plant-associated and newly described type strains.</title>
        <authorList>
            <person name="Whitman W."/>
        </authorList>
    </citation>
    <scope>NUCLEOTIDE SEQUENCE [LARGE SCALE GENOMIC DNA]</scope>
    <source>
        <strain evidence="1 2">CECT 8640</strain>
    </source>
</reference>
<gene>
    <name evidence="1" type="ORF">FHS29_006230</name>
</gene>
<proteinExistence type="predicted"/>
<evidence type="ECO:0008006" key="3">
    <source>
        <dbReference type="Google" id="ProtNLM"/>
    </source>
</evidence>
<accession>A0A841CQN9</accession>
<dbReference type="Proteomes" id="UP000547510">
    <property type="component" value="Unassembled WGS sequence"/>
</dbReference>
<dbReference type="EMBL" id="JACHJN010000011">
    <property type="protein sequence ID" value="MBB5959609.1"/>
    <property type="molecule type" value="Genomic_DNA"/>
</dbReference>
<dbReference type="AlphaFoldDB" id="A0A841CQN9"/>
<evidence type="ECO:0000313" key="2">
    <source>
        <dbReference type="Proteomes" id="UP000547510"/>
    </source>
</evidence>
<comment type="caution">
    <text evidence="1">The sequence shown here is derived from an EMBL/GenBank/DDBJ whole genome shotgun (WGS) entry which is preliminary data.</text>
</comment>
<sequence length="97" mass="10609">MPDLARATYSHAPGLRVRPVEAADTLMVFTPRPPKVHWLNLAGWYLFELGDGAPGERIAEEYADAVAGQVPREQALEQARTCLADLVRRGVLVEGAL</sequence>
<evidence type="ECO:0000313" key="1">
    <source>
        <dbReference type="EMBL" id="MBB5959609.1"/>
    </source>
</evidence>
<organism evidence="1 2">
    <name type="scientific">Saccharothrix tamanrassetensis</name>
    <dbReference type="NCBI Taxonomy" id="1051531"/>
    <lineage>
        <taxon>Bacteria</taxon>
        <taxon>Bacillati</taxon>
        <taxon>Actinomycetota</taxon>
        <taxon>Actinomycetes</taxon>
        <taxon>Pseudonocardiales</taxon>
        <taxon>Pseudonocardiaceae</taxon>
        <taxon>Saccharothrix</taxon>
    </lineage>
</organism>
<dbReference type="RefSeq" id="WP_184696636.1">
    <property type="nucleotide sequence ID" value="NZ_JACHJN010000011.1"/>
</dbReference>
<keyword evidence="2" id="KW-1185">Reference proteome</keyword>
<protein>
    <recommendedName>
        <fullName evidence="3">Coenzyme PQQ synthesis protein D (PqqD)</fullName>
    </recommendedName>
</protein>